<organism evidence="5 6">
    <name type="scientific">Smittium mucronatum</name>
    <dbReference type="NCBI Taxonomy" id="133383"/>
    <lineage>
        <taxon>Eukaryota</taxon>
        <taxon>Fungi</taxon>
        <taxon>Fungi incertae sedis</taxon>
        <taxon>Zoopagomycota</taxon>
        <taxon>Kickxellomycotina</taxon>
        <taxon>Harpellomycetes</taxon>
        <taxon>Harpellales</taxon>
        <taxon>Legeriomycetaceae</taxon>
        <taxon>Smittium</taxon>
    </lineage>
</organism>
<dbReference type="PANTHER" id="PTHR14387">
    <property type="entry name" value="THADA/DEATH RECEPTOR INTERACTING PROTEIN"/>
    <property type="match status" value="1"/>
</dbReference>
<feature type="domain" description="tRNA (32-2'-O)-methyltransferase regulator THADA-like TPR repeats region" evidence="3">
    <location>
        <begin position="762"/>
        <end position="1001"/>
    </location>
</feature>
<evidence type="ECO:0000313" key="6">
    <source>
        <dbReference type="Proteomes" id="UP000187455"/>
    </source>
</evidence>
<keyword evidence="1" id="KW-0819">tRNA processing</keyword>
<evidence type="ECO:0000259" key="4">
    <source>
        <dbReference type="Pfam" id="PF25151"/>
    </source>
</evidence>
<sequence>MSSSKTTKDGNHKAFRTPIPFWIGWIEIFDNDSEKTKLQIDSLSSSKESTDNNSITSIQDFLKDFLELFQISSGLVQSESKGWEYQNTFLKKLDANFGVLSKKMVKNNIQISQLNITNQVSHLYSLVYSCYIVTSDPIVRRILLNLLNKLNDVDKELAFKIINEKLTSFLDFVPENATAQSNSLEFWESSFSRVQSISSKSNSLHMLLSMSFSSNILSNRFIEIYDYFYLNYEQCIYDLQNHFEKSSDDNNITESDNSNNLYLFDKISEAHFIGKILLLILNKSEISKGENLSKYLHKITSLELISKNLLFLKSSSFGMEAREIASLILISCYRILYPNSYTQLSLQLFKLMHEAHDSNGTSIAIICVNRAILSKIEDHYNTVFLKIHPEYSNDSCVLNLSFCQISSLCGSPNLPPIVKVAAFETMSLWVKKLHKLVCLELSGSKKIPQKDQLPNPINDSDQNNYLKEYSDLYSPVDIGTSLISIQGNNLLDMIWSYWEDQLDSVQHKVKDIFESLLDTSLILDLNSSSDLKSKSNLDCNHPYLTKLNDSLSEKKLSFIDSVLSQAVSMDWSQKIKYSLLAIMSKKLGSSFVLNRQPNLISLALQNMQNPMLASRISTLLSSLLSNYEKITESKVNKKGKALSISTEKKEGGIFMTGVEKNINIPTESDLITVWANPISISLLKHSSKLTKLIAHHVLPFAFKKFPTLLFHILEKVLLNEDMDIDSIISSAVNLNSKLICFYDERDPIDDYFEDESSDFYRLDSLQNVNSIPPNMKVESTIAILYVAKTLGLIKPIQIDGKYLSYSYTSQNVGIINSARWSKLQYIIKDVLYSAVNNSSWSVRADFLGLVSYSNKISDPLDSCESDCIYNILKKSTNSQSAEFRQRRYSILVSFAERLEFLYITSLKKLDKYYDSPKIGKDTEVTQLYRESVEAVNTINSIINWLCRLAIVDCLSPSSNFVRVSTGLQFLSIIQKYLSFSVDGNVLNYSSFDGNTDHFQFQNISFEIMNSFLRNGNSLNQILDVCTNSIISVIINDTFESNRSLAFELLKEWNINFYDFNKGVDNQSISLNNGPYYLLNSDWLKDLISISIAKCFSTKPNDNEAGAYLLCFIFSKFVIDKRFLIKLNDGTIQQNLDDFFDILQNRFPEFIFPDLEKNFLLENSRDGSIQICYFLSQLVDMFCENVDLMQNNLLYSALIKPVTGLLLTIKLIMTKNLNFLDPQFYERNPFLIKFLTMLFSELISKVNKSMDLVMSILSNQSPEGNVPASFKEMELNLISVSCNNPMKVKDSDEAQFEINETKKSFTFSNIGSSNYDPNVQLILSYCWRVVKESTGILSTLVCTFPSDDQIIKNSSTFGPGNEKNSSSSKNKTEDNLAKIDLDVCNSTSNSLISNSTIRSIGETLFHMITSIRHRGAFAAVYTEFSKVCKRIYNSSDPKVKSLIQKWLTLCIENMVKQQISITRRSAGWPYCLLALLSSDKNCSIIYLPGIVEKLFEISEKFISIDPNETNLVDLPQVHAINMLRSLFVDKFVTNDMIPFTERGMVLSLDGLESKHWAIRNACGLLFSSLVERLFGIKKNKNEHSKENSISARELFSKFPDLHRLIYHKLDIAVKELRENRIESIRISTKNTITTKISEISFFNLSDNLKFVNPSLYPLLTLLSRLHQPNIFQTENDIELDFINDTSFNSGANLQKNSPNPPTTNSSQIQMNISDSIDSDIIVKLPLELTLKNLVLMVSSCSSSPVIKTRLMAAESLASMMPLYYIPKFVNILLIEIEKNLINLLSERVQEQLESLVLSEKTKINDHSFQERPSTVNAKDKFERIPSNNGSKKTLDYNDIHGKLAQALRLIEVYFGQIEIAPNRFLYLNQMLKFNLQKIKNIFKLVIDSNFDCEFIRYTSLKIVLLVVGNKEWDTIYLKNKSQGFEKTENHDSDYCIDETEELKSFCKSVYVSFARPLFEFKESEFHSDDCEGSNNVEMAHEVNNIIGFSDTILTISKICLKLTEYFWGNFHFTEGNRVDWLIKIVKSMLTKGSIYEVQLFCMDWILYFFPKILSSDEISDTELRLILISTISSLIGVSFQRFETVVHNKYIRINSDFILVTKSLDLTSYLINIAAFSTEILGGIISGIRSDFISSWSVGLEYLLNPENSVMVRCSLSKYLICLYPLLLTSDKSEGYNKLADSEYSDEKIKKEVKLVLGIVIEWSDEETIIPYRSASSEAISLILSSRDRKLKSTGLIYGDDFEAKLVVSLLNLLFDDDEDIRISCSETVLRILSNKGLDESVGTISTDYSARLLLESYLIISIEDSQMHKIGLLKDGRNSISKDFLKRIVSSFLLIELLEILRSEIKKETADSKKGDVSVLFEKEPKNVFKEPTEIVWLICDVLNHFLDMLFRTKNPGSFMEGNIDFFINEYSGFFSCVIDLSVAATKTLKIESFRSDKTVIFTKKEFSSIITNLMVVRLGIQLASLVNQNKPVFEYIEPGSNGLRNSGGSEEENLFTPKLYKQIDTLLEFKGKIAKIIVMGESLKDFSEETMQNGNDIFMHPKIHDLLKLISE</sequence>
<dbReference type="STRING" id="133383.A0A1R0GS34"/>
<dbReference type="GO" id="GO:0030488">
    <property type="term" value="P:tRNA methylation"/>
    <property type="evidence" value="ECO:0007669"/>
    <property type="project" value="TreeGrafter"/>
</dbReference>
<dbReference type="GO" id="GO:0005829">
    <property type="term" value="C:cytosol"/>
    <property type="evidence" value="ECO:0007669"/>
    <property type="project" value="TreeGrafter"/>
</dbReference>
<comment type="caution">
    <text evidence="5">The sequence shown here is derived from an EMBL/GenBank/DDBJ whole genome shotgun (WGS) entry which is preliminary data.</text>
</comment>
<proteinExistence type="predicted"/>
<evidence type="ECO:0000259" key="2">
    <source>
        <dbReference type="Pfam" id="PF10350"/>
    </source>
</evidence>
<accession>A0A1R0GS34</accession>
<dbReference type="EMBL" id="LSSL01004180">
    <property type="protein sequence ID" value="OLY79689.1"/>
    <property type="molecule type" value="Genomic_DNA"/>
</dbReference>
<feature type="domain" description="DUF2428" evidence="2">
    <location>
        <begin position="1237"/>
        <end position="1556"/>
    </location>
</feature>
<keyword evidence="6" id="KW-1185">Reference proteome</keyword>
<evidence type="ECO:0000313" key="5">
    <source>
        <dbReference type="EMBL" id="OLY79689.1"/>
    </source>
</evidence>
<dbReference type="InterPro" id="IPR019442">
    <property type="entry name" value="THADA/TRM732_DUF2428"/>
</dbReference>
<evidence type="ECO:0000259" key="3">
    <source>
        <dbReference type="Pfam" id="PF25150"/>
    </source>
</evidence>
<feature type="domain" description="tRNA (32-2'-O)-methyltransferase regulator THADA-like C-terminal TPR repeats region" evidence="4">
    <location>
        <begin position="1558"/>
        <end position="1675"/>
    </location>
</feature>
<dbReference type="Proteomes" id="UP000187455">
    <property type="component" value="Unassembled WGS sequence"/>
</dbReference>
<dbReference type="Pfam" id="PF25150">
    <property type="entry name" value="TPR_Trm732"/>
    <property type="match status" value="1"/>
</dbReference>
<dbReference type="OrthoDB" id="73997at2759"/>
<dbReference type="PANTHER" id="PTHR14387:SF0">
    <property type="entry name" value="DUF2428 DOMAIN-CONTAINING PROTEIN"/>
    <property type="match status" value="1"/>
</dbReference>
<name>A0A1R0GS34_9FUNG</name>
<dbReference type="InterPro" id="IPR051954">
    <property type="entry name" value="tRNA_methyltransferase_THADA"/>
</dbReference>
<evidence type="ECO:0000256" key="1">
    <source>
        <dbReference type="ARBA" id="ARBA00022694"/>
    </source>
</evidence>
<dbReference type="Pfam" id="PF25151">
    <property type="entry name" value="TPR_Trm732_C"/>
    <property type="match status" value="1"/>
</dbReference>
<protein>
    <submittedName>
        <fullName evidence="5">Thyroid adenoma-associated protein</fullName>
    </submittedName>
</protein>
<dbReference type="Pfam" id="PF10350">
    <property type="entry name" value="DUF2428"/>
    <property type="match status" value="1"/>
</dbReference>
<gene>
    <name evidence="5" type="ORF">AYI68_g6235</name>
</gene>
<reference evidence="5 6" key="1">
    <citation type="journal article" date="2016" name="Mol. Biol. Evol.">
        <title>Genome-Wide Survey of Gut Fungi (Harpellales) Reveals the First Horizontally Transferred Ubiquitin Gene from a Mosquito Host.</title>
        <authorList>
            <person name="Wang Y."/>
            <person name="White M.M."/>
            <person name="Kvist S."/>
            <person name="Moncalvo J.M."/>
        </authorList>
    </citation>
    <scope>NUCLEOTIDE SEQUENCE [LARGE SCALE GENOMIC DNA]</scope>
    <source>
        <strain evidence="5 6">ALG-7-W6</strain>
    </source>
</reference>
<dbReference type="InterPro" id="IPR056842">
    <property type="entry name" value="THADA-like_TPR_C"/>
</dbReference>
<dbReference type="InterPro" id="IPR056843">
    <property type="entry name" value="THADA-like_TPR"/>
</dbReference>